<dbReference type="Proteomes" id="UP001164726">
    <property type="component" value="Chromosome"/>
</dbReference>
<dbReference type="InterPro" id="IPR036188">
    <property type="entry name" value="FAD/NAD-bd_sf"/>
</dbReference>
<evidence type="ECO:0000313" key="1">
    <source>
        <dbReference type="EMBL" id="WAA13884.1"/>
    </source>
</evidence>
<evidence type="ECO:0000313" key="2">
    <source>
        <dbReference type="Proteomes" id="UP001164726"/>
    </source>
</evidence>
<accession>A0A9E8M3T4</accession>
<proteinExistence type="predicted"/>
<dbReference type="EMBL" id="CP106877">
    <property type="protein sequence ID" value="WAA13884.1"/>
    <property type="molecule type" value="Genomic_DNA"/>
</dbReference>
<dbReference type="KEGG" id="fhl:OE105_04335"/>
<dbReference type="RefSeq" id="WP_275422092.1">
    <property type="nucleotide sequence ID" value="NZ_CP106877.1"/>
</dbReference>
<dbReference type="SUPFAM" id="SSF51905">
    <property type="entry name" value="FAD/NAD(P)-binding domain"/>
    <property type="match status" value="1"/>
</dbReference>
<gene>
    <name evidence="1" type="ORF">OE105_04335</name>
</gene>
<sequence>MDEVGIKSYVQTNCNKITDDGVEIKLPNGKEKYLSADMVVYAVGLTSNKEEIEKLKNAIPDIPTFVIGDCKRPAKVGEAIQEGYMAAMSIV</sequence>
<reference evidence="1" key="1">
    <citation type="submission" date="2022-09" db="EMBL/GenBank/DDBJ databases">
        <title>Complete Genomes of Fervidibacillus albus and Fervidibacillus halotolerans isolated from tidal flat sediments.</title>
        <authorList>
            <person name="Kwon K.K."/>
            <person name="Yang S.-H."/>
            <person name="Park M.J."/>
            <person name="Oh H.-M."/>
        </authorList>
    </citation>
    <scope>NUCLEOTIDE SEQUENCE</scope>
    <source>
        <strain evidence="1">MEBiC13594</strain>
    </source>
</reference>
<organism evidence="1 2">
    <name type="scientific">Fervidibacillus halotolerans</name>
    <dbReference type="NCBI Taxonomy" id="2980027"/>
    <lineage>
        <taxon>Bacteria</taxon>
        <taxon>Bacillati</taxon>
        <taxon>Bacillota</taxon>
        <taxon>Bacilli</taxon>
        <taxon>Bacillales</taxon>
        <taxon>Bacillaceae</taxon>
        <taxon>Fervidibacillus</taxon>
    </lineage>
</organism>
<keyword evidence="2" id="KW-1185">Reference proteome</keyword>
<protein>
    <submittedName>
        <fullName evidence="1">NAD(P)/FAD-dependent oxidoreductase</fullName>
    </submittedName>
</protein>
<dbReference type="AlphaFoldDB" id="A0A9E8M3T4"/>
<name>A0A9E8M3T4_9BACI</name>
<dbReference type="Gene3D" id="3.50.50.60">
    <property type="entry name" value="FAD/NAD(P)-binding domain"/>
    <property type="match status" value="1"/>
</dbReference>
<dbReference type="Gene3D" id="3.40.50.720">
    <property type="entry name" value="NAD(P)-binding Rossmann-like Domain"/>
    <property type="match status" value="1"/>
</dbReference>